<dbReference type="GO" id="GO:0000155">
    <property type="term" value="F:phosphorelay sensor kinase activity"/>
    <property type="evidence" value="ECO:0007669"/>
    <property type="project" value="InterPro"/>
</dbReference>
<evidence type="ECO:0000256" key="4">
    <source>
        <dbReference type="ARBA" id="ARBA00022679"/>
    </source>
</evidence>
<dbReference type="InterPro" id="IPR010559">
    <property type="entry name" value="Sig_transdc_His_kin_internal"/>
</dbReference>
<dbReference type="GO" id="GO:0005886">
    <property type="term" value="C:plasma membrane"/>
    <property type="evidence" value="ECO:0007669"/>
    <property type="project" value="UniProtKB-SubCell"/>
</dbReference>
<evidence type="ECO:0000256" key="8">
    <source>
        <dbReference type="ARBA" id="ARBA00022840"/>
    </source>
</evidence>
<keyword evidence="11 12" id="KW-0472">Membrane</keyword>
<comment type="subcellular location">
    <subcellularLocation>
        <location evidence="1">Cell membrane</location>
        <topology evidence="1">Multi-pass membrane protein</topology>
    </subcellularLocation>
</comment>
<dbReference type="SUPFAM" id="SSF55874">
    <property type="entry name" value="ATPase domain of HSP90 chaperone/DNA topoisomerase II/histidine kinase"/>
    <property type="match status" value="1"/>
</dbReference>
<keyword evidence="2" id="KW-1003">Cell membrane</keyword>
<keyword evidence="7 14" id="KW-0418">Kinase</keyword>
<evidence type="ECO:0000313" key="14">
    <source>
        <dbReference type="EMBL" id="HIS30040.1"/>
    </source>
</evidence>
<name>A0A9D1EPT7_9FIRM</name>
<evidence type="ECO:0000256" key="5">
    <source>
        <dbReference type="ARBA" id="ARBA00022692"/>
    </source>
</evidence>
<accession>A0A9D1EPT7</accession>
<keyword evidence="10" id="KW-0902">Two-component regulatory system</keyword>
<evidence type="ECO:0000256" key="9">
    <source>
        <dbReference type="ARBA" id="ARBA00022989"/>
    </source>
</evidence>
<dbReference type="SMART" id="SM00387">
    <property type="entry name" value="HATPase_c"/>
    <property type="match status" value="1"/>
</dbReference>
<keyword evidence="3" id="KW-0597">Phosphoprotein</keyword>
<feature type="transmembrane region" description="Helical" evidence="12">
    <location>
        <begin position="293"/>
        <end position="314"/>
    </location>
</feature>
<dbReference type="Pfam" id="PF02518">
    <property type="entry name" value="HATPase_c"/>
    <property type="match status" value="1"/>
</dbReference>
<comment type="caution">
    <text evidence="14">The sequence shown here is derived from an EMBL/GenBank/DDBJ whole genome shotgun (WGS) entry which is preliminary data.</text>
</comment>
<keyword evidence="4" id="KW-0808">Transferase</keyword>
<evidence type="ECO:0000259" key="13">
    <source>
        <dbReference type="SMART" id="SM00387"/>
    </source>
</evidence>
<feature type="transmembrane region" description="Helical" evidence="12">
    <location>
        <begin position="12"/>
        <end position="33"/>
    </location>
</feature>
<dbReference type="Proteomes" id="UP000823935">
    <property type="component" value="Unassembled WGS sequence"/>
</dbReference>
<keyword evidence="6" id="KW-0547">Nucleotide-binding</keyword>
<dbReference type="PANTHER" id="PTHR34220:SF11">
    <property type="entry name" value="SENSOR PROTEIN KINASE HPTS"/>
    <property type="match status" value="1"/>
</dbReference>
<dbReference type="InterPro" id="IPR036890">
    <property type="entry name" value="HATPase_C_sf"/>
</dbReference>
<evidence type="ECO:0000256" key="1">
    <source>
        <dbReference type="ARBA" id="ARBA00004651"/>
    </source>
</evidence>
<gene>
    <name evidence="14" type="ORF">IAB44_00585</name>
</gene>
<dbReference type="PANTHER" id="PTHR34220">
    <property type="entry name" value="SENSOR HISTIDINE KINASE YPDA"/>
    <property type="match status" value="1"/>
</dbReference>
<dbReference type="Gene3D" id="3.30.565.10">
    <property type="entry name" value="Histidine kinase-like ATPase, C-terminal domain"/>
    <property type="match status" value="1"/>
</dbReference>
<reference evidence="14" key="2">
    <citation type="journal article" date="2021" name="PeerJ">
        <title>Extensive microbial diversity within the chicken gut microbiome revealed by metagenomics and culture.</title>
        <authorList>
            <person name="Gilroy R."/>
            <person name="Ravi A."/>
            <person name="Getino M."/>
            <person name="Pursley I."/>
            <person name="Horton D.L."/>
            <person name="Alikhan N.F."/>
            <person name="Baker D."/>
            <person name="Gharbi K."/>
            <person name="Hall N."/>
            <person name="Watson M."/>
            <person name="Adriaenssens E.M."/>
            <person name="Foster-Nyarko E."/>
            <person name="Jarju S."/>
            <person name="Secka A."/>
            <person name="Antonio M."/>
            <person name="Oren A."/>
            <person name="Chaudhuri R.R."/>
            <person name="La Ragione R."/>
            <person name="Hildebrand F."/>
            <person name="Pallen M.J."/>
        </authorList>
    </citation>
    <scope>NUCLEOTIDE SEQUENCE</scope>
    <source>
        <strain evidence="14">CHK190-19873</strain>
    </source>
</reference>
<feature type="domain" description="Histidine kinase/HSP90-like ATPase" evidence="13">
    <location>
        <begin position="480"/>
        <end position="587"/>
    </location>
</feature>
<evidence type="ECO:0000256" key="12">
    <source>
        <dbReference type="SAM" id="Phobius"/>
    </source>
</evidence>
<dbReference type="EMBL" id="DVIQ01000003">
    <property type="protein sequence ID" value="HIS30040.1"/>
    <property type="molecule type" value="Genomic_DNA"/>
</dbReference>
<evidence type="ECO:0000256" key="11">
    <source>
        <dbReference type="ARBA" id="ARBA00023136"/>
    </source>
</evidence>
<evidence type="ECO:0000256" key="7">
    <source>
        <dbReference type="ARBA" id="ARBA00022777"/>
    </source>
</evidence>
<dbReference type="InterPro" id="IPR050640">
    <property type="entry name" value="Bact_2-comp_sensor_kinase"/>
</dbReference>
<protein>
    <submittedName>
        <fullName evidence="14">Histidine kinase</fullName>
    </submittedName>
</protein>
<reference evidence="14" key="1">
    <citation type="submission" date="2020-10" db="EMBL/GenBank/DDBJ databases">
        <authorList>
            <person name="Gilroy R."/>
        </authorList>
    </citation>
    <scope>NUCLEOTIDE SEQUENCE</scope>
    <source>
        <strain evidence="14">CHK190-19873</strain>
    </source>
</reference>
<evidence type="ECO:0000256" key="3">
    <source>
        <dbReference type="ARBA" id="ARBA00022553"/>
    </source>
</evidence>
<proteinExistence type="predicted"/>
<dbReference type="InterPro" id="IPR003594">
    <property type="entry name" value="HATPase_dom"/>
</dbReference>
<keyword evidence="5 12" id="KW-0812">Transmembrane</keyword>
<evidence type="ECO:0000256" key="10">
    <source>
        <dbReference type="ARBA" id="ARBA00023012"/>
    </source>
</evidence>
<evidence type="ECO:0000256" key="2">
    <source>
        <dbReference type="ARBA" id="ARBA00022475"/>
    </source>
</evidence>
<sequence>MMRKFMIRRTAQYFVIMLIPMLLAFVFSSIMVVKQADQELQIKCETTLSDVENSLETVVGSLANLMNRFVNVSMISSLRNLLSNEEYSFGDAVAIRCLKAFMTAVGDAHSYVESVYLYFDGMDRFFSSENTVVDLESSSDQDWVDTYDSMNSDTQILVEQRLFARDSYSDKINILTVYQRMLVWDGVIVININTDDFLERIHHQGDRESQIILLLNEDGSLLLDDCPDDANLQTALTDLLADGEGFLNGKQGGWTRSSDGCLWKIQYSWNDTLHLYQAVVAPASALWEAIQSFLSFFLAFFLAGCAVTILLSWYTTRRNFEQINYMLELFSNAEKGIFPEAHPDASALPKDEYDAIMNNILHLFLNTSYLKTQLAEKQYKQEAAELSVLQYQINPHFLFNTLQTVNLEILKLSGDTRPVLDILKKLTEILKYSLITPMQPVLLREELEYLKDYVSIQQSRTVHPFIVYYEVEDSLLDMYVFRLLLQPLLENSILHGIRELKDTGYIKVRIYRNRGRIRFVVIDNGIGMDKAEVQALYERINGSESSHIGLPNVHRRITMRYGKESGLHILSKKGMGTCMCFSIPADTEGLFFCPESKK</sequence>
<dbReference type="GO" id="GO:0005524">
    <property type="term" value="F:ATP binding"/>
    <property type="evidence" value="ECO:0007669"/>
    <property type="project" value="UniProtKB-KW"/>
</dbReference>
<evidence type="ECO:0000256" key="6">
    <source>
        <dbReference type="ARBA" id="ARBA00022741"/>
    </source>
</evidence>
<dbReference type="AlphaFoldDB" id="A0A9D1EPT7"/>
<dbReference type="Pfam" id="PF06580">
    <property type="entry name" value="His_kinase"/>
    <property type="match status" value="1"/>
</dbReference>
<evidence type="ECO:0000313" key="15">
    <source>
        <dbReference type="Proteomes" id="UP000823935"/>
    </source>
</evidence>
<keyword evidence="9 12" id="KW-1133">Transmembrane helix</keyword>
<keyword evidence="8" id="KW-0067">ATP-binding</keyword>
<organism evidence="14 15">
    <name type="scientific">Candidatus Limivivens intestinipullorum</name>
    <dbReference type="NCBI Taxonomy" id="2840858"/>
    <lineage>
        <taxon>Bacteria</taxon>
        <taxon>Bacillati</taxon>
        <taxon>Bacillota</taxon>
        <taxon>Clostridia</taxon>
        <taxon>Lachnospirales</taxon>
        <taxon>Lachnospiraceae</taxon>
        <taxon>Lachnospiraceae incertae sedis</taxon>
        <taxon>Candidatus Limivivens</taxon>
    </lineage>
</organism>